<evidence type="ECO:0000313" key="2">
    <source>
        <dbReference type="Proteomes" id="UP000315647"/>
    </source>
</evidence>
<accession>A0A518A9A8</accession>
<dbReference type="RefSeq" id="WP_145111056.1">
    <property type="nucleotide sequence ID" value="NZ_CP036277.1"/>
</dbReference>
<dbReference type="AlphaFoldDB" id="A0A517Q9Z9"/>
<dbReference type="InterPro" id="IPR012495">
    <property type="entry name" value="TadE-like_dom"/>
</dbReference>
<gene>
    <name evidence="1" type="ORF">Enr10x_37970</name>
</gene>
<protein>
    <submittedName>
        <fullName evidence="1">TadE-like protein</fullName>
    </submittedName>
</protein>
<sequence>MQLTQHRNLRLPHVQQRSGAVSVEMAIVAPFFFLLIFGLVEFTRMGMVKQALTDSARAGCRKAVLVGTITTSDAEAVIRNHLQTTIASANDASLCRISFDPAQLEGLESGTTITATVEVNYADVSWIVPTFLNKTVLRGQSTMKRE</sequence>
<evidence type="ECO:0000313" key="1">
    <source>
        <dbReference type="EMBL" id="QDT28453.1"/>
    </source>
</evidence>
<name>A0A517Q9Z9_9PLAN</name>
<dbReference type="Proteomes" id="UP000315647">
    <property type="component" value="Chromosome"/>
</dbReference>
<dbReference type="EMBL" id="CP037421">
    <property type="protein sequence ID" value="QDT28453.1"/>
    <property type="molecule type" value="Genomic_DNA"/>
</dbReference>
<accession>A0A517Q9Z9</accession>
<reference evidence="1 2" key="1">
    <citation type="submission" date="2019-03" db="EMBL/GenBank/DDBJ databases">
        <title>Deep-cultivation of Planctomycetes and their phenomic and genomic characterization uncovers novel biology.</title>
        <authorList>
            <person name="Wiegand S."/>
            <person name="Jogler M."/>
            <person name="Boedeker C."/>
            <person name="Pinto D."/>
            <person name="Vollmers J."/>
            <person name="Rivas-Marin E."/>
            <person name="Kohn T."/>
            <person name="Peeters S.H."/>
            <person name="Heuer A."/>
            <person name="Rast P."/>
            <person name="Oberbeckmann S."/>
            <person name="Bunk B."/>
            <person name="Jeske O."/>
            <person name="Meyerdierks A."/>
            <person name="Storesund J.E."/>
            <person name="Kallscheuer N."/>
            <person name="Luecker S."/>
            <person name="Lage O.M."/>
            <person name="Pohl T."/>
            <person name="Merkel B.J."/>
            <person name="Hornburger P."/>
            <person name="Mueller R.-W."/>
            <person name="Bruemmer F."/>
            <person name="Labrenz M."/>
            <person name="Spormann A.M."/>
            <person name="Op den Camp H."/>
            <person name="Overmann J."/>
            <person name="Amann R."/>
            <person name="Jetten M.S.M."/>
            <person name="Mascher T."/>
            <person name="Medema M.H."/>
            <person name="Devos D.P."/>
            <person name="Kaster A.-K."/>
            <person name="Ovreas L."/>
            <person name="Rohde M."/>
            <person name="Galperin M.Y."/>
            <person name="Jogler C."/>
        </authorList>
    </citation>
    <scope>NUCLEOTIDE SEQUENCE [LARGE SCALE GENOMIC DNA]</scope>
    <source>
        <strain evidence="1 2">Enr10</strain>
    </source>
</reference>
<proteinExistence type="predicted"/>
<dbReference type="Pfam" id="PF07811">
    <property type="entry name" value="TadE"/>
    <property type="match status" value="1"/>
</dbReference>
<keyword evidence="2" id="KW-1185">Reference proteome</keyword>
<organism evidence="1 2">
    <name type="scientific">Gimesia panareensis</name>
    <dbReference type="NCBI Taxonomy" id="2527978"/>
    <lineage>
        <taxon>Bacteria</taxon>
        <taxon>Pseudomonadati</taxon>
        <taxon>Planctomycetota</taxon>
        <taxon>Planctomycetia</taxon>
        <taxon>Planctomycetales</taxon>
        <taxon>Planctomycetaceae</taxon>
        <taxon>Gimesia</taxon>
    </lineage>
</organism>